<reference evidence="1 2" key="1">
    <citation type="submission" date="2024-01" db="EMBL/GenBank/DDBJ databases">
        <authorList>
            <consortium name="Genoscope - CEA"/>
            <person name="William W."/>
        </authorList>
    </citation>
    <scope>NUCLEOTIDE SEQUENCE [LARGE SCALE GENOMIC DNA]</scope>
    <source>
        <strain evidence="1 2">29B2s-10</strain>
    </source>
</reference>
<evidence type="ECO:0000313" key="2">
    <source>
        <dbReference type="Proteomes" id="UP001497600"/>
    </source>
</evidence>
<sequence length="127" mass="15099">MLANDQSTLADQSSFERFEFNFPSMMELEIHEEDMVGECSVNTKFRIPPFKTCMRYTIKGRIVPFPDLLMNFLSDLRYEFETNEVTLARDMIYKTRMSLTGEASEWFMENMARLRNMGWMGVPWYLC</sequence>
<keyword evidence="2" id="KW-1185">Reference proteome</keyword>
<dbReference type="Proteomes" id="UP001497600">
    <property type="component" value="Chromosome D"/>
</dbReference>
<proteinExistence type="predicted"/>
<organism evidence="1 2">
    <name type="scientific">[Candida] anglica</name>
    <dbReference type="NCBI Taxonomy" id="148631"/>
    <lineage>
        <taxon>Eukaryota</taxon>
        <taxon>Fungi</taxon>
        <taxon>Dikarya</taxon>
        <taxon>Ascomycota</taxon>
        <taxon>Saccharomycotina</taxon>
        <taxon>Pichiomycetes</taxon>
        <taxon>Debaryomycetaceae</taxon>
        <taxon>Kurtzmaniella</taxon>
    </lineage>
</organism>
<protein>
    <submittedName>
        <fullName evidence="1">Uncharacterized protein</fullName>
    </submittedName>
</protein>
<accession>A0ABP0EFC2</accession>
<name>A0ABP0EFC2_9ASCO</name>
<gene>
    <name evidence="1" type="ORF">CAAN4_D06612</name>
</gene>
<evidence type="ECO:0000313" key="1">
    <source>
        <dbReference type="EMBL" id="CAK7903857.1"/>
    </source>
</evidence>
<dbReference type="EMBL" id="OZ004256">
    <property type="protein sequence ID" value="CAK7903857.1"/>
    <property type="molecule type" value="Genomic_DNA"/>
</dbReference>